<sequence length="148" mass="16603">MTSTKGCWSESDRTRSSFPTQTPCCTTPRHTQPRTCSILIVSFARRFRIRVWAFGFASGNRGIAQLRTRRSRAVRAPRSPGLFYCVLSPLQSSTEHPAGSSQRCEAQPFLTVLPTSSPQNMPADPTVRAVYEIVTALCARCTRERRKH</sequence>
<evidence type="ECO:0000256" key="1">
    <source>
        <dbReference type="SAM" id="MobiDB-lite"/>
    </source>
</evidence>
<gene>
    <name evidence="2" type="ORF">EXIGLDRAFT_98741</name>
</gene>
<dbReference type="InParanoid" id="A0A165H1A3"/>
<accession>A0A165H1A3</accession>
<keyword evidence="3" id="KW-1185">Reference proteome</keyword>
<evidence type="ECO:0000313" key="2">
    <source>
        <dbReference type="EMBL" id="KZV91306.1"/>
    </source>
</evidence>
<feature type="region of interest" description="Disordered" evidence="1">
    <location>
        <begin position="1"/>
        <end position="25"/>
    </location>
</feature>
<dbReference type="AlphaFoldDB" id="A0A165H1A3"/>
<feature type="compositionally biased region" description="Polar residues" evidence="1">
    <location>
        <begin position="16"/>
        <end position="25"/>
    </location>
</feature>
<evidence type="ECO:0000313" key="3">
    <source>
        <dbReference type="Proteomes" id="UP000077266"/>
    </source>
</evidence>
<proteinExistence type="predicted"/>
<reference evidence="2 3" key="1">
    <citation type="journal article" date="2016" name="Mol. Biol. Evol.">
        <title>Comparative Genomics of Early-Diverging Mushroom-Forming Fungi Provides Insights into the Origins of Lignocellulose Decay Capabilities.</title>
        <authorList>
            <person name="Nagy L.G."/>
            <person name="Riley R."/>
            <person name="Tritt A."/>
            <person name="Adam C."/>
            <person name="Daum C."/>
            <person name="Floudas D."/>
            <person name="Sun H."/>
            <person name="Yadav J.S."/>
            <person name="Pangilinan J."/>
            <person name="Larsson K.H."/>
            <person name="Matsuura K."/>
            <person name="Barry K."/>
            <person name="Labutti K."/>
            <person name="Kuo R."/>
            <person name="Ohm R.A."/>
            <person name="Bhattacharya S.S."/>
            <person name="Shirouzu T."/>
            <person name="Yoshinaga Y."/>
            <person name="Martin F.M."/>
            <person name="Grigoriev I.V."/>
            <person name="Hibbett D.S."/>
        </authorList>
    </citation>
    <scope>NUCLEOTIDE SEQUENCE [LARGE SCALE GENOMIC DNA]</scope>
    <source>
        <strain evidence="2 3">HHB12029</strain>
    </source>
</reference>
<protein>
    <submittedName>
        <fullName evidence="2">Uncharacterized protein</fullName>
    </submittedName>
</protein>
<dbReference type="Proteomes" id="UP000077266">
    <property type="component" value="Unassembled WGS sequence"/>
</dbReference>
<dbReference type="EMBL" id="KV426030">
    <property type="protein sequence ID" value="KZV91306.1"/>
    <property type="molecule type" value="Genomic_DNA"/>
</dbReference>
<name>A0A165H1A3_EXIGL</name>
<organism evidence="2 3">
    <name type="scientific">Exidia glandulosa HHB12029</name>
    <dbReference type="NCBI Taxonomy" id="1314781"/>
    <lineage>
        <taxon>Eukaryota</taxon>
        <taxon>Fungi</taxon>
        <taxon>Dikarya</taxon>
        <taxon>Basidiomycota</taxon>
        <taxon>Agaricomycotina</taxon>
        <taxon>Agaricomycetes</taxon>
        <taxon>Auriculariales</taxon>
        <taxon>Exidiaceae</taxon>
        <taxon>Exidia</taxon>
    </lineage>
</organism>